<dbReference type="EMBL" id="JBEPMU010000003">
    <property type="protein sequence ID" value="MET3652824.1"/>
    <property type="molecule type" value="Genomic_DNA"/>
</dbReference>
<feature type="transmembrane region" description="Helical" evidence="1">
    <location>
        <begin position="33"/>
        <end position="57"/>
    </location>
</feature>
<organism evidence="2 3">
    <name type="scientific">Dyella japonica</name>
    <dbReference type="NCBI Taxonomy" id="231455"/>
    <lineage>
        <taxon>Bacteria</taxon>
        <taxon>Pseudomonadati</taxon>
        <taxon>Pseudomonadota</taxon>
        <taxon>Gammaproteobacteria</taxon>
        <taxon>Lysobacterales</taxon>
        <taxon>Rhodanobacteraceae</taxon>
        <taxon>Dyella</taxon>
    </lineage>
</organism>
<evidence type="ECO:0000256" key="1">
    <source>
        <dbReference type="SAM" id="Phobius"/>
    </source>
</evidence>
<name>A0ABV2JVJ0_9GAMM</name>
<accession>A0ABV2JVJ0</accession>
<keyword evidence="3" id="KW-1185">Reference proteome</keyword>
<evidence type="ECO:0000313" key="2">
    <source>
        <dbReference type="EMBL" id="MET3652824.1"/>
    </source>
</evidence>
<feature type="transmembrane region" description="Helical" evidence="1">
    <location>
        <begin position="100"/>
        <end position="124"/>
    </location>
</feature>
<gene>
    <name evidence="2" type="ORF">ABIC75_002556</name>
</gene>
<evidence type="ECO:0000313" key="3">
    <source>
        <dbReference type="Proteomes" id="UP001549184"/>
    </source>
</evidence>
<dbReference type="InterPro" id="IPR035287">
    <property type="entry name" value="DUF5362"/>
</dbReference>
<keyword evidence="1" id="KW-1133">Transmembrane helix</keyword>
<comment type="caution">
    <text evidence="2">The sequence shown here is derived from an EMBL/GenBank/DDBJ whole genome shotgun (WGS) entry which is preliminary data.</text>
</comment>
<proteinExistence type="predicted"/>
<keyword evidence="1" id="KW-0812">Transmembrane</keyword>
<protein>
    <submittedName>
        <fullName evidence="2">Membrane protein</fullName>
    </submittedName>
</protein>
<reference evidence="2 3" key="1">
    <citation type="submission" date="2024-06" db="EMBL/GenBank/DDBJ databases">
        <title>Sorghum-associated microbial communities from plants grown in Nebraska, USA.</title>
        <authorList>
            <person name="Schachtman D."/>
        </authorList>
    </citation>
    <scope>NUCLEOTIDE SEQUENCE [LARGE SCALE GENOMIC DNA]</scope>
    <source>
        <strain evidence="2 3">1073</strain>
    </source>
</reference>
<sequence>MSDSFSSLGQATANHSIQDLSQPLASGKGWMKFVGIMFIIQGAVTAITIVGIVVAWLPIWTGVLLMQASNAIERAQMSGDSTALKESLARLRTYFIIQGVLYLVGIACFVLYIVFFGAMFAAMMKNGTFPH</sequence>
<dbReference type="Pfam" id="PF17319">
    <property type="entry name" value="DUF5362"/>
    <property type="match status" value="1"/>
</dbReference>
<dbReference type="RefSeq" id="WP_354014212.1">
    <property type="nucleotide sequence ID" value="NZ_JBEPMU010000003.1"/>
</dbReference>
<keyword evidence="1" id="KW-0472">Membrane</keyword>
<dbReference type="Proteomes" id="UP001549184">
    <property type="component" value="Unassembled WGS sequence"/>
</dbReference>